<organism evidence="1">
    <name type="scientific">uncultured Cytophagales bacterium</name>
    <dbReference type="NCBI Taxonomy" id="158755"/>
    <lineage>
        <taxon>Bacteria</taxon>
        <taxon>Pseudomonadati</taxon>
        <taxon>Bacteroidota</taxon>
        <taxon>Sphingobacteriia</taxon>
        <taxon>Sphingobacteriales</taxon>
        <taxon>environmental samples</taxon>
    </lineage>
</organism>
<reference evidence="1" key="1">
    <citation type="submission" date="2020-02" db="EMBL/GenBank/DDBJ databases">
        <authorList>
            <person name="Meier V. D."/>
        </authorList>
    </citation>
    <scope>NUCLEOTIDE SEQUENCE</scope>
    <source>
        <strain evidence="1">AVDCRST_MAG56</strain>
    </source>
</reference>
<protein>
    <submittedName>
        <fullName evidence="1">Uncharacterized protein</fullName>
    </submittedName>
</protein>
<accession>A0A6J4LX90</accession>
<name>A0A6J4LX90_9SPHI</name>
<sequence length="37" mass="4471">MLFVAFIFIHSGQCPWACVFQPRKYAFAYCLNQYFPY</sequence>
<proteinExistence type="predicted"/>
<gene>
    <name evidence="1" type="ORF">AVDCRST_MAG56-7948</name>
</gene>
<evidence type="ECO:0000313" key="1">
    <source>
        <dbReference type="EMBL" id="CAA9342390.1"/>
    </source>
</evidence>
<dbReference type="AlphaFoldDB" id="A0A6J4LX90"/>
<dbReference type="EMBL" id="CADCTQ010000667">
    <property type="protein sequence ID" value="CAA9342390.1"/>
    <property type="molecule type" value="Genomic_DNA"/>
</dbReference>